<dbReference type="InterPro" id="IPR027417">
    <property type="entry name" value="P-loop_NTPase"/>
</dbReference>
<evidence type="ECO:0000313" key="7">
    <source>
        <dbReference type="Proteomes" id="UP000287188"/>
    </source>
</evidence>
<reference evidence="7" key="1">
    <citation type="submission" date="2018-12" db="EMBL/GenBank/DDBJ databases">
        <title>Tengunoibacter tsumagoiensis gen. nov., sp. nov., Dictyobacter kobayashii sp. nov., D. alpinus sp. nov., and D. joshuensis sp. nov. and description of Dictyobacteraceae fam. nov. within the order Ktedonobacterales isolated from Tengu-no-mugimeshi.</title>
        <authorList>
            <person name="Wang C.M."/>
            <person name="Zheng Y."/>
            <person name="Sakai Y."/>
            <person name="Toyoda A."/>
            <person name="Minakuchi Y."/>
            <person name="Abe K."/>
            <person name="Yokota A."/>
            <person name="Yabe S."/>
        </authorList>
    </citation>
    <scope>NUCLEOTIDE SEQUENCE [LARGE SCALE GENOMIC DNA]</scope>
    <source>
        <strain evidence="7">Uno11</strain>
    </source>
</reference>
<evidence type="ECO:0000256" key="1">
    <source>
        <dbReference type="ARBA" id="ARBA00005417"/>
    </source>
</evidence>
<dbReference type="OrthoDB" id="9804819at2"/>
<gene>
    <name evidence="6" type="ORF">KDK_52800</name>
</gene>
<dbReference type="InterPro" id="IPR003593">
    <property type="entry name" value="AAA+_ATPase"/>
</dbReference>
<dbReference type="InterPro" id="IPR050763">
    <property type="entry name" value="ABC_transporter_ATP-binding"/>
</dbReference>
<evidence type="ECO:0000256" key="2">
    <source>
        <dbReference type="ARBA" id="ARBA00022448"/>
    </source>
</evidence>
<dbReference type="Proteomes" id="UP000287188">
    <property type="component" value="Unassembled WGS sequence"/>
</dbReference>
<evidence type="ECO:0000256" key="3">
    <source>
        <dbReference type="ARBA" id="ARBA00022741"/>
    </source>
</evidence>
<dbReference type="PANTHER" id="PTHR42711">
    <property type="entry name" value="ABC TRANSPORTER ATP-BINDING PROTEIN"/>
    <property type="match status" value="1"/>
</dbReference>
<accession>A0A402AQV9</accession>
<protein>
    <submittedName>
        <fullName evidence="6">Daunorubicin resistance protein DrrA family ABC transporter ATP-binding protein</fullName>
    </submittedName>
</protein>
<organism evidence="6 7">
    <name type="scientific">Dictyobacter kobayashii</name>
    <dbReference type="NCBI Taxonomy" id="2014872"/>
    <lineage>
        <taxon>Bacteria</taxon>
        <taxon>Bacillati</taxon>
        <taxon>Chloroflexota</taxon>
        <taxon>Ktedonobacteria</taxon>
        <taxon>Ktedonobacterales</taxon>
        <taxon>Dictyobacteraceae</taxon>
        <taxon>Dictyobacter</taxon>
    </lineage>
</organism>
<dbReference type="SMART" id="SM00382">
    <property type="entry name" value="AAA"/>
    <property type="match status" value="1"/>
</dbReference>
<evidence type="ECO:0000313" key="6">
    <source>
        <dbReference type="EMBL" id="GCE21480.1"/>
    </source>
</evidence>
<sequence>MAVYIDPVLEVQNIAKQYPGVPFNAVDNVSFSIGRGEILGLLGPNGAGKTTTVSMLTTRMRPSSGTIHIMGIDIQAQPAKVMQHIAVVPQQSNLDQSLRVREILTFHAAYHGIAKREREQRAAQLLKELGLAERANEKVGYYSGGMGQRVMIARALMHNPSILFLDEPTNRLDPQSRLFLWERIQLLKKQGMAILLTTHDLEEADQLCDRIAIMDRGRILNLNTPEELKKDIPGITRLELRVHLPQSVATETIQQKLAALTDVTKVEELADDKNVPDIRIYRLYAQNTGETFAMANAVFTAEGCELLDVNIHRTSLEDVFIHLTGRSLRA</sequence>
<keyword evidence="3" id="KW-0547">Nucleotide-binding</keyword>
<dbReference type="InterPro" id="IPR003439">
    <property type="entry name" value="ABC_transporter-like_ATP-bd"/>
</dbReference>
<proteinExistence type="inferred from homology"/>
<dbReference type="EMBL" id="BIFS01000001">
    <property type="protein sequence ID" value="GCE21480.1"/>
    <property type="molecule type" value="Genomic_DNA"/>
</dbReference>
<evidence type="ECO:0000256" key="4">
    <source>
        <dbReference type="ARBA" id="ARBA00022840"/>
    </source>
</evidence>
<feature type="domain" description="ABC transporter" evidence="5">
    <location>
        <begin position="9"/>
        <end position="241"/>
    </location>
</feature>
<comment type="caution">
    <text evidence="6">The sequence shown here is derived from an EMBL/GenBank/DDBJ whole genome shotgun (WGS) entry which is preliminary data.</text>
</comment>
<dbReference type="SUPFAM" id="SSF52540">
    <property type="entry name" value="P-loop containing nucleoside triphosphate hydrolases"/>
    <property type="match status" value="1"/>
</dbReference>
<dbReference type="PROSITE" id="PS50893">
    <property type="entry name" value="ABC_TRANSPORTER_2"/>
    <property type="match status" value="1"/>
</dbReference>
<name>A0A402AQV9_9CHLR</name>
<dbReference type="Pfam" id="PF00005">
    <property type="entry name" value="ABC_tran"/>
    <property type="match status" value="1"/>
</dbReference>
<evidence type="ECO:0000259" key="5">
    <source>
        <dbReference type="PROSITE" id="PS50893"/>
    </source>
</evidence>
<dbReference type="AlphaFoldDB" id="A0A402AQV9"/>
<dbReference type="GO" id="GO:0016887">
    <property type="term" value="F:ATP hydrolysis activity"/>
    <property type="evidence" value="ECO:0007669"/>
    <property type="project" value="InterPro"/>
</dbReference>
<dbReference type="Gene3D" id="3.40.50.300">
    <property type="entry name" value="P-loop containing nucleotide triphosphate hydrolases"/>
    <property type="match status" value="1"/>
</dbReference>
<keyword evidence="7" id="KW-1185">Reference proteome</keyword>
<comment type="similarity">
    <text evidence="1">Belongs to the ABC transporter superfamily.</text>
</comment>
<dbReference type="GO" id="GO:0005524">
    <property type="term" value="F:ATP binding"/>
    <property type="evidence" value="ECO:0007669"/>
    <property type="project" value="UniProtKB-KW"/>
</dbReference>
<dbReference type="PANTHER" id="PTHR42711:SF5">
    <property type="entry name" value="ABC TRANSPORTER ATP-BINDING PROTEIN NATA"/>
    <property type="match status" value="1"/>
</dbReference>
<keyword evidence="4 6" id="KW-0067">ATP-binding</keyword>
<keyword evidence="2" id="KW-0813">Transport</keyword>
<dbReference type="RefSeq" id="WP_126553166.1">
    <property type="nucleotide sequence ID" value="NZ_BIFS01000001.1"/>
</dbReference>